<organism evidence="2 3">
    <name type="scientific">Streptomyces fuscichromogenes</name>
    <dbReference type="NCBI Taxonomy" id="1324013"/>
    <lineage>
        <taxon>Bacteria</taxon>
        <taxon>Bacillati</taxon>
        <taxon>Actinomycetota</taxon>
        <taxon>Actinomycetes</taxon>
        <taxon>Kitasatosporales</taxon>
        <taxon>Streptomycetaceae</taxon>
        <taxon>Streptomyces</taxon>
    </lineage>
</organism>
<comment type="caution">
    <text evidence="2">The sequence shown here is derived from an EMBL/GenBank/DDBJ whole genome shotgun (WGS) entry which is preliminary data.</text>
</comment>
<dbReference type="EMBL" id="BMML01000007">
    <property type="protein sequence ID" value="GGN11202.1"/>
    <property type="molecule type" value="Genomic_DNA"/>
</dbReference>
<protein>
    <submittedName>
        <fullName evidence="2">Uncharacterized protein</fullName>
    </submittedName>
</protein>
<sequence length="68" mass="7299">MSTSEPEASRPPEDRATPDALLHSAPGTGVAPEDLVMASGRDVTPATLEWARKKMEREGPSCVERLLP</sequence>
<reference evidence="2" key="2">
    <citation type="submission" date="2020-09" db="EMBL/GenBank/DDBJ databases">
        <authorList>
            <person name="Sun Q."/>
            <person name="Zhou Y."/>
        </authorList>
    </citation>
    <scope>NUCLEOTIDE SEQUENCE</scope>
    <source>
        <strain evidence="2">CGMCC 4.7110</strain>
    </source>
</reference>
<keyword evidence="3" id="KW-1185">Reference proteome</keyword>
<proteinExistence type="predicted"/>
<dbReference type="Proteomes" id="UP000653411">
    <property type="component" value="Unassembled WGS sequence"/>
</dbReference>
<dbReference type="RefSeq" id="WP_189263856.1">
    <property type="nucleotide sequence ID" value="NZ_BMML01000007.1"/>
</dbReference>
<reference evidence="2" key="1">
    <citation type="journal article" date="2014" name="Int. J. Syst. Evol. Microbiol.">
        <title>Complete genome sequence of Corynebacterium casei LMG S-19264T (=DSM 44701T), isolated from a smear-ripened cheese.</title>
        <authorList>
            <consortium name="US DOE Joint Genome Institute (JGI-PGF)"/>
            <person name="Walter F."/>
            <person name="Albersmeier A."/>
            <person name="Kalinowski J."/>
            <person name="Ruckert C."/>
        </authorList>
    </citation>
    <scope>NUCLEOTIDE SEQUENCE</scope>
    <source>
        <strain evidence="2">CGMCC 4.7110</strain>
    </source>
</reference>
<accession>A0A917XDE5</accession>
<gene>
    <name evidence="2" type="ORF">GCM10011578_037390</name>
</gene>
<dbReference type="AlphaFoldDB" id="A0A917XDE5"/>
<evidence type="ECO:0000256" key="1">
    <source>
        <dbReference type="SAM" id="MobiDB-lite"/>
    </source>
</evidence>
<feature type="region of interest" description="Disordered" evidence="1">
    <location>
        <begin position="1"/>
        <end position="32"/>
    </location>
</feature>
<evidence type="ECO:0000313" key="3">
    <source>
        <dbReference type="Proteomes" id="UP000653411"/>
    </source>
</evidence>
<name>A0A917XDE5_9ACTN</name>
<evidence type="ECO:0000313" key="2">
    <source>
        <dbReference type="EMBL" id="GGN11202.1"/>
    </source>
</evidence>
<feature type="compositionally biased region" description="Basic and acidic residues" evidence="1">
    <location>
        <begin position="7"/>
        <end position="17"/>
    </location>
</feature>